<gene>
    <name evidence="3" type="ORF">I8J30_15595</name>
</gene>
<dbReference type="PROSITE" id="PS51257">
    <property type="entry name" value="PROKAR_LIPOPROTEIN"/>
    <property type="match status" value="1"/>
</dbReference>
<feature type="signal peptide" evidence="2">
    <location>
        <begin position="1"/>
        <end position="24"/>
    </location>
</feature>
<feature type="chain" id="PRO_5046503581" description="Lipoprotein" evidence="2">
    <location>
        <begin position="25"/>
        <end position="101"/>
    </location>
</feature>
<keyword evidence="2" id="KW-0732">Signal</keyword>
<sequence length="101" mass="10053">MKDEITPTKLLKFALLLAVPVALSGCNTGSSYNCDPNYEDCDDGYYGSSGGTYYSSGGSTTKNPTYNSDGSSSSSGVVKGSGSGSGSFKGFGSSGSHSSGG</sequence>
<dbReference type="EMBL" id="JAGKSP010000005">
    <property type="protein sequence ID" value="MBP3964140.1"/>
    <property type="molecule type" value="Genomic_DNA"/>
</dbReference>
<keyword evidence="4" id="KW-1185">Reference proteome</keyword>
<name>A0ABS5CE70_9BACL</name>
<evidence type="ECO:0000256" key="1">
    <source>
        <dbReference type="SAM" id="MobiDB-lite"/>
    </source>
</evidence>
<evidence type="ECO:0000313" key="3">
    <source>
        <dbReference type="EMBL" id="MBP3964140.1"/>
    </source>
</evidence>
<comment type="caution">
    <text evidence="3">The sequence shown here is derived from an EMBL/GenBank/DDBJ whole genome shotgun (WGS) entry which is preliminary data.</text>
</comment>
<protein>
    <recommendedName>
        <fullName evidence="5">Lipoprotein</fullName>
    </recommendedName>
</protein>
<dbReference type="Proteomes" id="UP000673394">
    <property type="component" value="Unassembled WGS sequence"/>
</dbReference>
<feature type="compositionally biased region" description="Gly residues" evidence="1">
    <location>
        <begin position="79"/>
        <end position="101"/>
    </location>
</feature>
<evidence type="ECO:0000313" key="4">
    <source>
        <dbReference type="Proteomes" id="UP000673394"/>
    </source>
</evidence>
<reference evidence="3 4" key="1">
    <citation type="submission" date="2021-04" db="EMBL/GenBank/DDBJ databases">
        <title>Paenibacillus sp. DLE-14 whole genome sequence.</title>
        <authorList>
            <person name="Ham Y.J."/>
        </authorList>
    </citation>
    <scope>NUCLEOTIDE SEQUENCE [LARGE SCALE GENOMIC DNA]</scope>
    <source>
        <strain evidence="3 4">DLE-14</strain>
    </source>
</reference>
<dbReference type="RefSeq" id="WP_210659169.1">
    <property type="nucleotide sequence ID" value="NZ_JAGKSP010000005.1"/>
</dbReference>
<evidence type="ECO:0008006" key="5">
    <source>
        <dbReference type="Google" id="ProtNLM"/>
    </source>
</evidence>
<feature type="region of interest" description="Disordered" evidence="1">
    <location>
        <begin position="57"/>
        <end position="101"/>
    </location>
</feature>
<evidence type="ECO:0000256" key="2">
    <source>
        <dbReference type="SAM" id="SignalP"/>
    </source>
</evidence>
<proteinExistence type="predicted"/>
<organism evidence="3 4">
    <name type="scientific">Paenibacillus lignilyticus</name>
    <dbReference type="NCBI Taxonomy" id="1172615"/>
    <lineage>
        <taxon>Bacteria</taxon>
        <taxon>Bacillati</taxon>
        <taxon>Bacillota</taxon>
        <taxon>Bacilli</taxon>
        <taxon>Bacillales</taxon>
        <taxon>Paenibacillaceae</taxon>
        <taxon>Paenibacillus</taxon>
    </lineage>
</organism>
<accession>A0ABS5CE70</accession>